<evidence type="ECO:0000256" key="1">
    <source>
        <dbReference type="SAM" id="MobiDB-lite"/>
    </source>
</evidence>
<dbReference type="Proteomes" id="UP001499843">
    <property type="component" value="Unassembled WGS sequence"/>
</dbReference>
<feature type="compositionally biased region" description="Low complexity" evidence="1">
    <location>
        <begin position="163"/>
        <end position="182"/>
    </location>
</feature>
<feature type="region of interest" description="Disordered" evidence="1">
    <location>
        <begin position="162"/>
        <end position="228"/>
    </location>
</feature>
<reference evidence="3" key="1">
    <citation type="journal article" date="2019" name="Int. J. Syst. Evol. Microbiol.">
        <title>The Global Catalogue of Microorganisms (GCM) 10K type strain sequencing project: providing services to taxonomists for standard genome sequencing and annotation.</title>
        <authorList>
            <consortium name="The Broad Institute Genomics Platform"/>
            <consortium name="The Broad Institute Genome Sequencing Center for Infectious Disease"/>
            <person name="Wu L."/>
            <person name="Ma J."/>
        </authorList>
    </citation>
    <scope>NUCLEOTIDE SEQUENCE [LARGE SCALE GENOMIC DNA]</scope>
    <source>
        <strain evidence="3">JCM 16114</strain>
    </source>
</reference>
<keyword evidence="3" id="KW-1185">Reference proteome</keyword>
<dbReference type="RefSeq" id="WP_344487216.1">
    <property type="nucleotide sequence ID" value="NZ_BAAAQX010000027.1"/>
</dbReference>
<organism evidence="2 3">
    <name type="scientific">Nonomuraea monospora</name>
    <dbReference type="NCBI Taxonomy" id="568818"/>
    <lineage>
        <taxon>Bacteria</taxon>
        <taxon>Bacillati</taxon>
        <taxon>Actinomycetota</taxon>
        <taxon>Actinomycetes</taxon>
        <taxon>Streptosporangiales</taxon>
        <taxon>Streptosporangiaceae</taxon>
        <taxon>Nonomuraea</taxon>
    </lineage>
</organism>
<accession>A0ABN3CT69</accession>
<protein>
    <submittedName>
        <fullName evidence="2">Uncharacterized protein</fullName>
    </submittedName>
</protein>
<sequence length="246" mass="25979">MINKPDRPASLVGLLGRRRSPRVRRRTSKRGAKKFLTLTAVVGLVFTGLPTAIAQAAAPRFSDGFEGNPAQRWEPLTSGDGRAGFDLAQGLARSGADNGWLYAGQGWAAERIAVPVGDWPERSSCVAEIYAQPVGGGGAQVALEIWDPNGWHKLTSTAPFSRAPATSASGPAGSTCAGWTRSTSRRSSARTTEPSSSSAWTTSACSAPDGARQPGRRQLQRPSMQSSLVVRRGSGALIDTLPPHCW</sequence>
<dbReference type="EMBL" id="BAAAQX010000027">
    <property type="protein sequence ID" value="GAA2212577.1"/>
    <property type="molecule type" value="Genomic_DNA"/>
</dbReference>
<evidence type="ECO:0000313" key="2">
    <source>
        <dbReference type="EMBL" id="GAA2212577.1"/>
    </source>
</evidence>
<name>A0ABN3CT69_9ACTN</name>
<evidence type="ECO:0000313" key="3">
    <source>
        <dbReference type="Proteomes" id="UP001499843"/>
    </source>
</evidence>
<proteinExistence type="predicted"/>
<gene>
    <name evidence="2" type="ORF">GCM10009850_080390</name>
</gene>
<feature type="compositionally biased region" description="Low complexity" evidence="1">
    <location>
        <begin position="189"/>
        <end position="207"/>
    </location>
</feature>
<comment type="caution">
    <text evidence="2">The sequence shown here is derived from an EMBL/GenBank/DDBJ whole genome shotgun (WGS) entry which is preliminary data.</text>
</comment>